<dbReference type="Proteomes" id="UP000466442">
    <property type="component" value="Unassembled WGS sequence"/>
</dbReference>
<evidence type="ECO:0000256" key="1">
    <source>
        <dbReference type="SAM" id="SignalP"/>
    </source>
</evidence>
<accession>A0A8S9XLJ8</accession>
<comment type="caution">
    <text evidence="2">The sequence shown here is derived from an EMBL/GenBank/DDBJ whole genome shotgun (WGS) entry which is preliminary data.</text>
</comment>
<organism evidence="2 3">
    <name type="scientific">Apolygus lucorum</name>
    <name type="common">Small green plant bug</name>
    <name type="synonym">Lygocoris lucorum</name>
    <dbReference type="NCBI Taxonomy" id="248454"/>
    <lineage>
        <taxon>Eukaryota</taxon>
        <taxon>Metazoa</taxon>
        <taxon>Ecdysozoa</taxon>
        <taxon>Arthropoda</taxon>
        <taxon>Hexapoda</taxon>
        <taxon>Insecta</taxon>
        <taxon>Pterygota</taxon>
        <taxon>Neoptera</taxon>
        <taxon>Paraneoptera</taxon>
        <taxon>Hemiptera</taxon>
        <taxon>Heteroptera</taxon>
        <taxon>Panheteroptera</taxon>
        <taxon>Cimicomorpha</taxon>
        <taxon>Miridae</taxon>
        <taxon>Mirini</taxon>
        <taxon>Apolygus</taxon>
    </lineage>
</organism>
<sequence length="79" mass="8993">MNFIGLAIMLGALLFTLVHADWQQACPLDKLHRRCERPSDCTKQCGSDYPGTCVFPKKLGVRQLRKEDWSLIPFTISLI</sequence>
<evidence type="ECO:0000313" key="2">
    <source>
        <dbReference type="EMBL" id="KAF6209151.1"/>
    </source>
</evidence>
<dbReference type="AlphaFoldDB" id="A0A8S9XLJ8"/>
<reference evidence="2" key="1">
    <citation type="journal article" date="2021" name="Mol. Ecol. Resour.">
        <title>Apolygus lucorum genome provides insights into omnivorousness and mesophyll feeding.</title>
        <authorList>
            <person name="Liu Y."/>
            <person name="Liu H."/>
            <person name="Wang H."/>
            <person name="Huang T."/>
            <person name="Liu B."/>
            <person name="Yang B."/>
            <person name="Yin L."/>
            <person name="Li B."/>
            <person name="Zhang Y."/>
            <person name="Zhang S."/>
            <person name="Jiang F."/>
            <person name="Zhang X."/>
            <person name="Ren Y."/>
            <person name="Wang B."/>
            <person name="Wang S."/>
            <person name="Lu Y."/>
            <person name="Wu K."/>
            <person name="Fan W."/>
            <person name="Wang G."/>
        </authorList>
    </citation>
    <scope>NUCLEOTIDE SEQUENCE</scope>
    <source>
        <strain evidence="2">12Hb</strain>
    </source>
</reference>
<name>A0A8S9XLJ8_APOLU</name>
<gene>
    <name evidence="2" type="ORF">GE061_014895</name>
</gene>
<keyword evidence="3" id="KW-1185">Reference proteome</keyword>
<feature type="chain" id="PRO_5035889860" description="Secreted protein" evidence="1">
    <location>
        <begin position="21"/>
        <end position="79"/>
    </location>
</feature>
<evidence type="ECO:0008006" key="4">
    <source>
        <dbReference type="Google" id="ProtNLM"/>
    </source>
</evidence>
<dbReference type="EMBL" id="WIXP02000006">
    <property type="protein sequence ID" value="KAF6209151.1"/>
    <property type="molecule type" value="Genomic_DNA"/>
</dbReference>
<keyword evidence="1" id="KW-0732">Signal</keyword>
<protein>
    <recommendedName>
        <fullName evidence="4">Secreted protein</fullName>
    </recommendedName>
</protein>
<proteinExistence type="predicted"/>
<evidence type="ECO:0000313" key="3">
    <source>
        <dbReference type="Proteomes" id="UP000466442"/>
    </source>
</evidence>
<feature type="signal peptide" evidence="1">
    <location>
        <begin position="1"/>
        <end position="20"/>
    </location>
</feature>